<keyword evidence="1" id="KW-0677">Repeat</keyword>
<evidence type="ECO:0000313" key="4">
    <source>
        <dbReference type="EMBL" id="KAK9103181.1"/>
    </source>
</evidence>
<dbReference type="InterPro" id="IPR046848">
    <property type="entry name" value="E_motif"/>
</dbReference>
<dbReference type="Gene3D" id="1.25.40.10">
    <property type="entry name" value="Tetratricopeptide repeat domain"/>
    <property type="match status" value="3"/>
</dbReference>
<dbReference type="NCBIfam" id="TIGR00756">
    <property type="entry name" value="PPR"/>
    <property type="match status" value="2"/>
</dbReference>
<proteinExistence type="predicted"/>
<name>A0AAP0F203_9MAGN</name>
<evidence type="ECO:0000313" key="5">
    <source>
        <dbReference type="Proteomes" id="UP001417504"/>
    </source>
</evidence>
<dbReference type="InterPro" id="IPR046960">
    <property type="entry name" value="PPR_At4g14850-like_plant"/>
</dbReference>
<dbReference type="Pfam" id="PF14432">
    <property type="entry name" value="DYW_deaminase"/>
    <property type="match status" value="1"/>
</dbReference>
<organism evidence="4 5">
    <name type="scientific">Stephania japonica</name>
    <dbReference type="NCBI Taxonomy" id="461633"/>
    <lineage>
        <taxon>Eukaryota</taxon>
        <taxon>Viridiplantae</taxon>
        <taxon>Streptophyta</taxon>
        <taxon>Embryophyta</taxon>
        <taxon>Tracheophyta</taxon>
        <taxon>Spermatophyta</taxon>
        <taxon>Magnoliopsida</taxon>
        <taxon>Ranunculales</taxon>
        <taxon>Menispermaceae</taxon>
        <taxon>Menispermoideae</taxon>
        <taxon>Cissampelideae</taxon>
        <taxon>Stephania</taxon>
    </lineage>
</organism>
<dbReference type="GO" id="GO:0008270">
    <property type="term" value="F:zinc ion binding"/>
    <property type="evidence" value="ECO:0007669"/>
    <property type="project" value="InterPro"/>
</dbReference>
<dbReference type="InterPro" id="IPR046849">
    <property type="entry name" value="E2_motif"/>
</dbReference>
<dbReference type="PROSITE" id="PS51375">
    <property type="entry name" value="PPR"/>
    <property type="match status" value="4"/>
</dbReference>
<gene>
    <name evidence="4" type="ORF">Sjap_020435</name>
</gene>
<feature type="repeat" description="PPR" evidence="2">
    <location>
        <begin position="324"/>
        <end position="358"/>
    </location>
</feature>
<feature type="repeat" description="PPR" evidence="2">
    <location>
        <begin position="85"/>
        <end position="120"/>
    </location>
</feature>
<evidence type="ECO:0000256" key="1">
    <source>
        <dbReference type="ARBA" id="ARBA00022737"/>
    </source>
</evidence>
<dbReference type="GO" id="GO:0009451">
    <property type="term" value="P:RNA modification"/>
    <property type="evidence" value="ECO:0007669"/>
    <property type="project" value="InterPro"/>
</dbReference>
<dbReference type="GO" id="GO:0003723">
    <property type="term" value="F:RNA binding"/>
    <property type="evidence" value="ECO:0007669"/>
    <property type="project" value="InterPro"/>
</dbReference>
<evidence type="ECO:0000259" key="3">
    <source>
        <dbReference type="Pfam" id="PF14432"/>
    </source>
</evidence>
<dbReference type="FunFam" id="1.25.40.10:FF:000404">
    <property type="entry name" value="Pentatricopeptide repeat-containing protein chloroplastic"/>
    <property type="match status" value="1"/>
</dbReference>
<reference evidence="4 5" key="1">
    <citation type="submission" date="2024-01" db="EMBL/GenBank/DDBJ databases">
        <title>Genome assemblies of Stephania.</title>
        <authorList>
            <person name="Yang L."/>
        </authorList>
    </citation>
    <scope>NUCLEOTIDE SEQUENCE [LARGE SCALE GENOMIC DNA]</scope>
    <source>
        <strain evidence="4">QJT</strain>
        <tissue evidence="4">Leaf</tissue>
    </source>
</reference>
<feature type="domain" description="DYW" evidence="3">
    <location>
        <begin position="503"/>
        <end position="595"/>
    </location>
</feature>
<dbReference type="Pfam" id="PF01535">
    <property type="entry name" value="PPR"/>
    <property type="match status" value="4"/>
</dbReference>
<dbReference type="AlphaFoldDB" id="A0AAP0F203"/>
<feature type="repeat" description="PPR" evidence="2">
    <location>
        <begin position="188"/>
        <end position="222"/>
    </location>
</feature>
<dbReference type="PANTHER" id="PTHR47926:SF461">
    <property type="entry name" value="PENTATRICOPEPTIDE REPEAT SUPERFAMILY PROTEIN"/>
    <property type="match status" value="1"/>
</dbReference>
<dbReference type="InterPro" id="IPR011990">
    <property type="entry name" value="TPR-like_helical_dom_sf"/>
</dbReference>
<dbReference type="FunFam" id="1.25.40.10:FF:000427">
    <property type="entry name" value="Pentatricopeptide repeat-containing protein chloroplastic"/>
    <property type="match status" value="1"/>
</dbReference>
<dbReference type="EMBL" id="JBBNAE010000008">
    <property type="protein sequence ID" value="KAK9103181.1"/>
    <property type="molecule type" value="Genomic_DNA"/>
</dbReference>
<keyword evidence="5" id="KW-1185">Reference proteome</keyword>
<feature type="repeat" description="PPR" evidence="2">
    <location>
        <begin position="289"/>
        <end position="323"/>
    </location>
</feature>
<dbReference type="Pfam" id="PF20431">
    <property type="entry name" value="E_motif"/>
    <property type="match status" value="1"/>
</dbReference>
<protein>
    <recommendedName>
        <fullName evidence="3">DYW domain-containing protein</fullName>
    </recommendedName>
</protein>
<dbReference type="Proteomes" id="UP001417504">
    <property type="component" value="Unassembled WGS sequence"/>
</dbReference>
<dbReference type="SUPFAM" id="SSF48452">
    <property type="entry name" value="TPR-like"/>
    <property type="match status" value="1"/>
</dbReference>
<dbReference type="InterPro" id="IPR032867">
    <property type="entry name" value="DYW_dom"/>
</dbReference>
<comment type="caution">
    <text evidence="4">The sequence shown here is derived from an EMBL/GenBank/DDBJ whole genome shotgun (WGS) entry which is preliminary data.</text>
</comment>
<sequence>MNCAAVVAVLQQARTTEDELLFESLLQKCPNMRVLRQIHSRLLKSPIPIPSKSFALSKIVGFCALSPYGDIAHARSVFDRMRYPNIFSWNSLIRGYSQFKCPSKEPIFLYKRLIEQGYPNPNTFTMAFVLKACSVISTFYEGWQIHSHVVRSGLGSSPFVQTGLMSFYAKCDEVGCARKVFDEIPERNLVAWSAMISGYAKLGMVNESLGLFREMQRAGVAPDEVTMVSVITACAASGALELGKWVHAFMEKHAIEIDLELNTALVNMYAKCGSIERARKVFDVMPERDAKAWSSMIVGLAIHGLAEEALETFDRMLAADVRPNQVTFIGVLSACAHGGLVVDGRRHWSMMLEVGIEPSMEHYGCMVDLLCRAGLIEDVYSFVEAMPILPNAVIWRTLLMGCRKKGVLDRVEIAVEKLLELEPLNAENYLLISNLYASNSMWKEVMEIRKKMKENGMRAIPGCSSIEIDGFVHEFVVGDRSHQEINDIREVLREMSNRVRDAGHDPWTSNILHDVGEVEKESALCEHSERLAIAFGLLKTKAPVIIRVVKNLRVCGDCHEVTKVISKVYEREIIVRDRVRFHRFIDGTCSCKDYW</sequence>
<dbReference type="Pfam" id="PF20430">
    <property type="entry name" value="Eplus_motif"/>
    <property type="match status" value="1"/>
</dbReference>
<dbReference type="PANTHER" id="PTHR47926">
    <property type="entry name" value="PENTATRICOPEPTIDE REPEAT-CONTAINING PROTEIN"/>
    <property type="match status" value="1"/>
</dbReference>
<dbReference type="InterPro" id="IPR002885">
    <property type="entry name" value="PPR_rpt"/>
</dbReference>
<dbReference type="Pfam" id="PF13041">
    <property type="entry name" value="PPR_2"/>
    <property type="match status" value="1"/>
</dbReference>
<evidence type="ECO:0000256" key="2">
    <source>
        <dbReference type="PROSITE-ProRule" id="PRU00708"/>
    </source>
</evidence>
<accession>A0AAP0F203</accession>